<evidence type="ECO:0000256" key="1">
    <source>
        <dbReference type="SAM" id="MobiDB-lite"/>
    </source>
</evidence>
<comment type="caution">
    <text evidence="2">The sequence shown here is derived from an EMBL/GenBank/DDBJ whole genome shotgun (WGS) entry which is preliminary data.</text>
</comment>
<protein>
    <submittedName>
        <fullName evidence="2">Uncharacterized protein</fullName>
    </submittedName>
</protein>
<proteinExistence type="predicted"/>
<feature type="region of interest" description="Disordered" evidence="1">
    <location>
        <begin position="1"/>
        <end position="36"/>
    </location>
</feature>
<reference evidence="2 3" key="1">
    <citation type="journal article" date="2014" name="Agronomy (Basel)">
        <title>A Draft Genome Sequence for Ensete ventricosum, the Drought-Tolerant Tree Against Hunger.</title>
        <authorList>
            <person name="Harrison J."/>
            <person name="Moore K.A."/>
            <person name="Paszkiewicz K."/>
            <person name="Jones T."/>
            <person name="Grant M."/>
            <person name="Ambacheew D."/>
            <person name="Muzemil S."/>
            <person name="Studholme D.J."/>
        </authorList>
    </citation>
    <scope>NUCLEOTIDE SEQUENCE [LARGE SCALE GENOMIC DNA]</scope>
</reference>
<organism evidence="2 3">
    <name type="scientific">Ensete ventricosum</name>
    <name type="common">Abyssinian banana</name>
    <name type="synonym">Musa ensete</name>
    <dbReference type="NCBI Taxonomy" id="4639"/>
    <lineage>
        <taxon>Eukaryota</taxon>
        <taxon>Viridiplantae</taxon>
        <taxon>Streptophyta</taxon>
        <taxon>Embryophyta</taxon>
        <taxon>Tracheophyta</taxon>
        <taxon>Spermatophyta</taxon>
        <taxon>Magnoliopsida</taxon>
        <taxon>Liliopsida</taxon>
        <taxon>Zingiberales</taxon>
        <taxon>Musaceae</taxon>
        <taxon>Ensete</taxon>
    </lineage>
</organism>
<feature type="compositionally biased region" description="Basic residues" evidence="1">
    <location>
        <begin position="24"/>
        <end position="36"/>
    </location>
</feature>
<accession>A0A426XZA7</accession>
<dbReference type="Proteomes" id="UP000287651">
    <property type="component" value="Unassembled WGS sequence"/>
</dbReference>
<gene>
    <name evidence="2" type="ORF">B296_00053241</name>
</gene>
<evidence type="ECO:0000313" key="2">
    <source>
        <dbReference type="EMBL" id="RRT44720.1"/>
    </source>
</evidence>
<dbReference type="EMBL" id="AMZH03016291">
    <property type="protein sequence ID" value="RRT44720.1"/>
    <property type="molecule type" value="Genomic_DNA"/>
</dbReference>
<sequence>MIESYKRSGRGSAARVVTAAQSQRYHKTARRHGSQRRFRLKNVVPLLARNPREESEQASVCVCRRERVGDRMEHGLLPHRLRAEHGSLLASSFPAGSLAAGRKRHHFPSLSSVKVPLLSVLRD</sequence>
<dbReference type="AlphaFoldDB" id="A0A426XZA7"/>
<name>A0A426XZA7_ENSVE</name>
<evidence type="ECO:0000313" key="3">
    <source>
        <dbReference type="Proteomes" id="UP000287651"/>
    </source>
</evidence>